<organism evidence="1 2">
    <name type="scientific">Platysternon megacephalum</name>
    <name type="common">big-headed turtle</name>
    <dbReference type="NCBI Taxonomy" id="55544"/>
    <lineage>
        <taxon>Eukaryota</taxon>
        <taxon>Metazoa</taxon>
        <taxon>Chordata</taxon>
        <taxon>Craniata</taxon>
        <taxon>Vertebrata</taxon>
        <taxon>Euteleostomi</taxon>
        <taxon>Archelosauria</taxon>
        <taxon>Testudinata</taxon>
        <taxon>Testudines</taxon>
        <taxon>Cryptodira</taxon>
        <taxon>Durocryptodira</taxon>
        <taxon>Testudinoidea</taxon>
        <taxon>Platysternidae</taxon>
        <taxon>Platysternon</taxon>
    </lineage>
</organism>
<dbReference type="Gene3D" id="1.10.3210.10">
    <property type="entry name" value="Hypothetical protein af1432"/>
    <property type="match status" value="1"/>
</dbReference>
<dbReference type="AlphaFoldDB" id="A0A4D9EB01"/>
<proteinExistence type="predicted"/>
<dbReference type="GO" id="GO:0045088">
    <property type="term" value="P:regulation of innate immune response"/>
    <property type="evidence" value="ECO:0007669"/>
    <property type="project" value="TreeGrafter"/>
</dbReference>
<dbReference type="InterPro" id="IPR050135">
    <property type="entry name" value="dGTPase-like"/>
</dbReference>
<dbReference type="GO" id="GO:0006203">
    <property type="term" value="P:dGTP catabolic process"/>
    <property type="evidence" value="ECO:0007669"/>
    <property type="project" value="TreeGrafter"/>
</dbReference>
<dbReference type="GO" id="GO:0008832">
    <property type="term" value="F:dGTPase activity"/>
    <property type="evidence" value="ECO:0007669"/>
    <property type="project" value="TreeGrafter"/>
</dbReference>
<dbReference type="SUPFAM" id="SSF109604">
    <property type="entry name" value="HD-domain/PDEase-like"/>
    <property type="match status" value="1"/>
</dbReference>
<name>A0A4D9EB01_9SAUR</name>
<dbReference type="GO" id="GO:0051607">
    <property type="term" value="P:defense response to virus"/>
    <property type="evidence" value="ECO:0007669"/>
    <property type="project" value="TreeGrafter"/>
</dbReference>
<sequence length="325" mass="37320">MFEHLITSNGLEKVMEDYGFVLKEDMDFIKEQIGGPLDTTPCQGLVSQFAASVDVILNALQFKDCHHLGIQNNFDYKRFLKFARVCEVKNKKHICTRDKEVGNLYELFHTRNCLHRRAYQHKVAKIIEKMITDAFLKADPYVKIEGTGGKHYKISTAMEDMEAYTKLTDNIFLEILYSSNEDLAEAREILRKIELRDLYKYLGETRTEPGKEITEDQYDTLPADIVASRPKNAPQDVELNAEDFIVDVINMDYGMKEQNPIDKVRFYCKSDPSQAVKISKEQDGDVVAPELTPMKPSWNDPDKTNCKVQMTAEKLQNPEPDSSNN</sequence>
<dbReference type="STRING" id="55544.A0A4D9EB01"/>
<dbReference type="PANTHER" id="PTHR11373">
    <property type="entry name" value="DEOXYNUCLEOSIDE TRIPHOSPHATE TRIPHOSPHOHYDROLASE"/>
    <property type="match status" value="1"/>
</dbReference>
<dbReference type="Proteomes" id="UP000297703">
    <property type="component" value="Unassembled WGS sequence"/>
</dbReference>
<protein>
    <submittedName>
        <fullName evidence="1">Ras-related protein Rab-6A</fullName>
    </submittedName>
</protein>
<dbReference type="EMBL" id="QXTE01000121">
    <property type="protein sequence ID" value="TFK05068.1"/>
    <property type="molecule type" value="Genomic_DNA"/>
</dbReference>
<evidence type="ECO:0000313" key="1">
    <source>
        <dbReference type="EMBL" id="TFK05068.1"/>
    </source>
</evidence>
<accession>A0A4D9EB01</accession>
<dbReference type="GO" id="GO:0005634">
    <property type="term" value="C:nucleus"/>
    <property type="evidence" value="ECO:0007669"/>
    <property type="project" value="TreeGrafter"/>
</dbReference>
<reference evidence="1 2" key="2">
    <citation type="submission" date="2019-04" db="EMBL/GenBank/DDBJ databases">
        <title>The genome sequence of big-headed turtle.</title>
        <authorList>
            <person name="Gong S."/>
        </authorList>
    </citation>
    <scope>NUCLEOTIDE SEQUENCE [LARGE SCALE GENOMIC DNA]</scope>
    <source>
        <strain evidence="1">DO16091913</strain>
        <tissue evidence="1">Muscle</tissue>
    </source>
</reference>
<gene>
    <name evidence="1" type="ORF">DR999_PMT12314</name>
</gene>
<dbReference type="OrthoDB" id="9991235at2759"/>
<reference evidence="1 2" key="1">
    <citation type="submission" date="2019-04" db="EMBL/GenBank/DDBJ databases">
        <title>Draft genome of the big-headed turtle Platysternon megacephalum.</title>
        <authorList>
            <person name="Gong S."/>
        </authorList>
    </citation>
    <scope>NUCLEOTIDE SEQUENCE [LARGE SCALE GENOMIC DNA]</scope>
    <source>
        <strain evidence="1">DO16091913</strain>
        <tissue evidence="1">Muscle</tissue>
    </source>
</reference>
<evidence type="ECO:0000313" key="2">
    <source>
        <dbReference type="Proteomes" id="UP000297703"/>
    </source>
</evidence>
<dbReference type="PANTHER" id="PTHR11373:SF4">
    <property type="entry name" value="DEOXYNUCLEOSIDE TRIPHOSPHATE TRIPHOSPHOHYDROLASE SAMHD1"/>
    <property type="match status" value="1"/>
</dbReference>
<keyword evidence="2" id="KW-1185">Reference proteome</keyword>
<dbReference type="Gene3D" id="3.30.70.2760">
    <property type="match status" value="1"/>
</dbReference>
<comment type="caution">
    <text evidence="1">The sequence shown here is derived from an EMBL/GenBank/DDBJ whole genome shotgun (WGS) entry which is preliminary data.</text>
</comment>